<evidence type="ECO:0000313" key="7">
    <source>
        <dbReference type="EMBL" id="GAC47633.1"/>
    </source>
</evidence>
<keyword evidence="2" id="KW-0378">Hydrolase</keyword>
<name>L7KIU7_9ACTN</name>
<evidence type="ECO:0000259" key="6">
    <source>
        <dbReference type="Pfam" id="PF08386"/>
    </source>
</evidence>
<keyword evidence="8" id="KW-1185">Reference proteome</keyword>
<evidence type="ECO:0000256" key="2">
    <source>
        <dbReference type="ARBA" id="ARBA00022801"/>
    </source>
</evidence>
<dbReference type="GO" id="GO:0016787">
    <property type="term" value="F:hydrolase activity"/>
    <property type="evidence" value="ECO:0007669"/>
    <property type="project" value="UniProtKB-KW"/>
</dbReference>
<dbReference type="InterPro" id="IPR013595">
    <property type="entry name" value="Pept_S33_TAP-like_C"/>
</dbReference>
<dbReference type="EMBL" id="BANR01000004">
    <property type="protein sequence ID" value="GAC47633.1"/>
    <property type="molecule type" value="Genomic_DNA"/>
</dbReference>
<evidence type="ECO:0000256" key="3">
    <source>
        <dbReference type="SAM" id="MobiDB-lite"/>
    </source>
</evidence>
<dbReference type="InterPro" id="IPR000073">
    <property type="entry name" value="AB_hydrolase_1"/>
</dbReference>
<reference evidence="7 8" key="1">
    <citation type="submission" date="2012-12" db="EMBL/GenBank/DDBJ databases">
        <title>Whole genome shotgun sequence of Gordonia aichiensis NBRC 108223.</title>
        <authorList>
            <person name="Isaki-Nakamura S."/>
            <person name="Hosoyama A."/>
            <person name="Tsuchikane K."/>
            <person name="Ando Y."/>
            <person name="Baba S."/>
            <person name="Ohji S."/>
            <person name="Hamada M."/>
            <person name="Tamura T."/>
            <person name="Yamazoe A."/>
            <person name="Yamazaki S."/>
            <person name="Fujita N."/>
        </authorList>
    </citation>
    <scope>NUCLEOTIDE SEQUENCE [LARGE SCALE GENOMIC DNA]</scope>
    <source>
        <strain evidence="7 8">NBRC 108223</strain>
    </source>
</reference>
<protein>
    <submittedName>
        <fullName evidence="7">Uncharacterized protein</fullName>
    </submittedName>
</protein>
<keyword evidence="4" id="KW-0732">Signal</keyword>
<dbReference type="PANTHER" id="PTHR43248">
    <property type="entry name" value="2-SUCCINYL-6-HYDROXY-2,4-CYCLOHEXADIENE-1-CARBOXYLATE SYNTHASE"/>
    <property type="match status" value="1"/>
</dbReference>
<dbReference type="Pfam" id="PF08386">
    <property type="entry name" value="Abhydrolase_4"/>
    <property type="match status" value="1"/>
</dbReference>
<sequence length="532" mass="56109">MSRLRIFGAICVAASLGLGLLASVTAPPAAAAPLVWGACDPIHGASKETQCATIRVPRDYANPGGPTIAITVSRLPARDQANKRGVLFGNPGGPGGDAIGLFTALAPPAALRDNWDLIAVQPRGLLGATPVECGLDTSLEAVLSYGKSIRDRCEKQAPGYTRTLTTEATARDIEETRKALGVNKVSLYGLSYGTFLMSTYATLFPDRTDRLVLDSSMNPDWVWNDVIAEQTPHYKARVNAMMAWIAQHDNVYHLGSTPLAVYTKWSDRVTREAGVPPSLAGPPAQVGDVPPGIKAFARQYIDGVNLTAKARAQAANLIATLLVPNGLQAKSVLYSLTRQAAPDRNSWPYVAALTAGLRKPQTPPKTYEKILANGQNLQSLILCNENQVAPQPALTPAALYANLVVADLFSGAGLLYQSGLACAGAPPVTRPVKVANKGLAVQPLQIDSVDDPQTPYGGALVMQRAMRSHLITVGGGDHGQFGRKNKPLDDAIVEYLSTGTTGLRSAPQAPIVTPLLPPQGARTAAGVQGSWS</sequence>
<proteinExistence type="inferred from homology"/>
<dbReference type="OrthoDB" id="4447445at2"/>
<dbReference type="InterPro" id="IPR029058">
    <property type="entry name" value="AB_hydrolase_fold"/>
</dbReference>
<dbReference type="SUPFAM" id="SSF53474">
    <property type="entry name" value="alpha/beta-Hydrolases"/>
    <property type="match status" value="1"/>
</dbReference>
<feature type="region of interest" description="Disordered" evidence="3">
    <location>
        <begin position="509"/>
        <end position="532"/>
    </location>
</feature>
<evidence type="ECO:0000256" key="4">
    <source>
        <dbReference type="SAM" id="SignalP"/>
    </source>
</evidence>
<evidence type="ECO:0000313" key="8">
    <source>
        <dbReference type="Proteomes" id="UP000010988"/>
    </source>
</evidence>
<dbReference type="Pfam" id="PF00561">
    <property type="entry name" value="Abhydrolase_1"/>
    <property type="match status" value="1"/>
</dbReference>
<feature type="signal peptide" evidence="4">
    <location>
        <begin position="1"/>
        <end position="31"/>
    </location>
</feature>
<dbReference type="RefSeq" id="WP_005171393.1">
    <property type="nucleotide sequence ID" value="NZ_BANR01000004.1"/>
</dbReference>
<gene>
    <name evidence="7" type="ORF">GOACH_04_00270</name>
</gene>
<feature type="domain" description="Peptidase S33 tripeptidyl aminopeptidase-like C-terminal" evidence="6">
    <location>
        <begin position="417"/>
        <end position="501"/>
    </location>
</feature>
<feature type="chain" id="PRO_5003979408" evidence="4">
    <location>
        <begin position="32"/>
        <end position="532"/>
    </location>
</feature>
<organism evidence="7 8">
    <name type="scientific">Gordonia aichiensis NBRC 108223</name>
    <dbReference type="NCBI Taxonomy" id="1220583"/>
    <lineage>
        <taxon>Bacteria</taxon>
        <taxon>Bacillati</taxon>
        <taxon>Actinomycetota</taxon>
        <taxon>Actinomycetes</taxon>
        <taxon>Mycobacteriales</taxon>
        <taxon>Gordoniaceae</taxon>
        <taxon>Gordonia</taxon>
    </lineage>
</organism>
<dbReference type="STRING" id="1220583.GOACH_04_00270"/>
<dbReference type="Proteomes" id="UP000010988">
    <property type="component" value="Unassembled WGS sequence"/>
</dbReference>
<dbReference type="AlphaFoldDB" id="L7KIU7"/>
<feature type="domain" description="AB hydrolase-1" evidence="5">
    <location>
        <begin position="92"/>
        <end position="247"/>
    </location>
</feature>
<accession>L7KIU7</accession>
<dbReference type="eggNOG" id="COG0596">
    <property type="taxonomic scope" value="Bacteria"/>
</dbReference>
<comment type="caution">
    <text evidence="7">The sequence shown here is derived from an EMBL/GenBank/DDBJ whole genome shotgun (WGS) entry which is preliminary data.</text>
</comment>
<dbReference type="Gene3D" id="3.40.50.1820">
    <property type="entry name" value="alpha/beta hydrolase"/>
    <property type="match status" value="1"/>
</dbReference>
<evidence type="ECO:0000259" key="5">
    <source>
        <dbReference type="Pfam" id="PF00561"/>
    </source>
</evidence>
<dbReference type="PANTHER" id="PTHR43248:SF25">
    <property type="entry name" value="AB HYDROLASE-1 DOMAIN-CONTAINING PROTEIN-RELATED"/>
    <property type="match status" value="1"/>
</dbReference>
<dbReference type="InterPro" id="IPR051601">
    <property type="entry name" value="Serine_prot/Carboxylest_S33"/>
</dbReference>
<evidence type="ECO:0000256" key="1">
    <source>
        <dbReference type="ARBA" id="ARBA00010088"/>
    </source>
</evidence>
<comment type="similarity">
    <text evidence="1">Belongs to the peptidase S33 family.</text>
</comment>